<dbReference type="FunFam" id="3.30.1330.40:FF:000001">
    <property type="entry name" value="L-PSP family endoribonuclease"/>
    <property type="match status" value="1"/>
</dbReference>
<dbReference type="InterPro" id="IPR019897">
    <property type="entry name" value="RidA_CS"/>
</dbReference>
<dbReference type="NCBIfam" id="TIGR00004">
    <property type="entry name" value="Rid family detoxifying hydrolase"/>
    <property type="match status" value="1"/>
</dbReference>
<dbReference type="GO" id="GO:0005739">
    <property type="term" value="C:mitochondrion"/>
    <property type="evidence" value="ECO:0007669"/>
    <property type="project" value="UniProtKB-ARBA"/>
</dbReference>
<dbReference type="PROSITE" id="PS01094">
    <property type="entry name" value="UPF0076"/>
    <property type="match status" value="1"/>
</dbReference>
<proteinExistence type="inferred from homology"/>
<evidence type="ECO:0000313" key="3">
    <source>
        <dbReference type="Proteomes" id="UP000663193"/>
    </source>
</evidence>
<dbReference type="PANTHER" id="PTHR11803:SF58">
    <property type="entry name" value="PROTEIN HMF1-RELATED"/>
    <property type="match status" value="1"/>
</dbReference>
<dbReference type="OrthoDB" id="309640at2759"/>
<dbReference type="VEuPathDB" id="FungiDB:JI435_098860"/>
<reference evidence="3" key="1">
    <citation type="journal article" date="2021" name="BMC Genomics">
        <title>Chromosome-level genome assembly and manually-curated proteome of model necrotroph Parastagonospora nodorum Sn15 reveals a genome-wide trove of candidate effector homologs, and redundancy of virulence-related functions within an accessory chromosome.</title>
        <authorList>
            <person name="Bertazzoni S."/>
            <person name="Jones D.A.B."/>
            <person name="Phan H.T."/>
            <person name="Tan K.-C."/>
            <person name="Hane J.K."/>
        </authorList>
    </citation>
    <scope>NUCLEOTIDE SEQUENCE [LARGE SCALE GENOMIC DNA]</scope>
    <source>
        <strain evidence="3">SN15 / ATCC MYA-4574 / FGSC 10173)</strain>
    </source>
</reference>
<dbReference type="Gene3D" id="3.30.1330.40">
    <property type="entry name" value="RutC-like"/>
    <property type="match status" value="1"/>
</dbReference>
<dbReference type="Proteomes" id="UP000663193">
    <property type="component" value="Chromosome 1"/>
</dbReference>
<gene>
    <name evidence="2" type="ORF">JI435_098860</name>
</gene>
<dbReference type="InterPro" id="IPR006175">
    <property type="entry name" value="YjgF/YER057c/UK114"/>
</dbReference>
<protein>
    <recommendedName>
        <fullName evidence="4">YjgF-like protein</fullName>
    </recommendedName>
</protein>
<dbReference type="InterPro" id="IPR035959">
    <property type="entry name" value="RutC-like_sf"/>
</dbReference>
<evidence type="ECO:0008006" key="4">
    <source>
        <dbReference type="Google" id="ProtNLM"/>
    </source>
</evidence>
<name>A0A7U2EQ15_PHANO</name>
<dbReference type="CDD" id="cd00448">
    <property type="entry name" value="YjgF_YER057c_UK114_family"/>
    <property type="match status" value="1"/>
</dbReference>
<dbReference type="PANTHER" id="PTHR11803">
    <property type="entry name" value="2-IMINOBUTANOATE/2-IMINOPROPANOATE DEAMINASE RIDA"/>
    <property type="match status" value="1"/>
</dbReference>
<accession>A0A7U2EQ15</accession>
<dbReference type="Pfam" id="PF01042">
    <property type="entry name" value="Ribonuc_L-PSP"/>
    <property type="match status" value="1"/>
</dbReference>
<comment type="similarity">
    <text evidence="1">Belongs to the RutC family.</text>
</comment>
<evidence type="ECO:0000313" key="2">
    <source>
        <dbReference type="EMBL" id="QRC90472.1"/>
    </source>
</evidence>
<dbReference type="InterPro" id="IPR006056">
    <property type="entry name" value="RidA"/>
</dbReference>
<evidence type="ECO:0000256" key="1">
    <source>
        <dbReference type="ARBA" id="ARBA00010552"/>
    </source>
</evidence>
<organism evidence="2 3">
    <name type="scientific">Phaeosphaeria nodorum (strain SN15 / ATCC MYA-4574 / FGSC 10173)</name>
    <name type="common">Glume blotch fungus</name>
    <name type="synonym">Parastagonospora nodorum</name>
    <dbReference type="NCBI Taxonomy" id="321614"/>
    <lineage>
        <taxon>Eukaryota</taxon>
        <taxon>Fungi</taxon>
        <taxon>Dikarya</taxon>
        <taxon>Ascomycota</taxon>
        <taxon>Pezizomycotina</taxon>
        <taxon>Dothideomycetes</taxon>
        <taxon>Pleosporomycetidae</taxon>
        <taxon>Pleosporales</taxon>
        <taxon>Pleosporineae</taxon>
        <taxon>Phaeosphaeriaceae</taxon>
        <taxon>Parastagonospora</taxon>
    </lineage>
</organism>
<keyword evidence="3" id="KW-1185">Reference proteome</keyword>
<dbReference type="AlphaFoldDB" id="A0A7U2EQ15"/>
<sequence length="126" mass="13743">MSDIKKVFTENACPPLPPYSQAIIAGPQIFVSGQIPADKTGALVEGSIADKTKQCCENIKAILAEVNVGLERIVKINVFLDDMANFAEMNDVYMQYFTHKPARSCVAVKQLPKGVPVEIECIAWTG</sequence>
<dbReference type="SUPFAM" id="SSF55298">
    <property type="entry name" value="YjgF-like"/>
    <property type="match status" value="1"/>
</dbReference>
<dbReference type="EMBL" id="CP069023">
    <property type="protein sequence ID" value="QRC90472.1"/>
    <property type="molecule type" value="Genomic_DNA"/>
</dbReference>